<feature type="region of interest" description="Disordered" evidence="1">
    <location>
        <begin position="28"/>
        <end position="57"/>
    </location>
</feature>
<reference evidence="3 4" key="1">
    <citation type="submission" date="2018-10" db="EMBL/GenBank/DDBJ databases">
        <title>Genome sequencing of Mucilaginibacter sp. HYN0043.</title>
        <authorList>
            <person name="Kim M."/>
            <person name="Yi H."/>
        </authorList>
    </citation>
    <scope>NUCLEOTIDE SEQUENCE [LARGE SCALE GENOMIC DNA]</scope>
    <source>
        <strain evidence="3 4">HYN0043</strain>
    </source>
</reference>
<protein>
    <recommendedName>
        <fullName evidence="5">Tetratricopeptide repeat protein</fullName>
    </recommendedName>
</protein>
<evidence type="ECO:0000313" key="3">
    <source>
        <dbReference type="EMBL" id="AYL95722.1"/>
    </source>
</evidence>
<dbReference type="RefSeq" id="WP_119409333.1">
    <property type="nucleotide sequence ID" value="NZ_CP032869.1"/>
</dbReference>
<keyword evidence="2" id="KW-0812">Transmembrane</keyword>
<feature type="transmembrane region" description="Helical" evidence="2">
    <location>
        <begin position="97"/>
        <end position="117"/>
    </location>
</feature>
<dbReference type="OrthoDB" id="792002at2"/>
<keyword evidence="2" id="KW-0472">Membrane</keyword>
<feature type="compositionally biased region" description="Polar residues" evidence="1">
    <location>
        <begin position="38"/>
        <end position="51"/>
    </location>
</feature>
<dbReference type="KEGG" id="muh:HYN43_010660"/>
<keyword evidence="4" id="KW-1185">Reference proteome</keyword>
<dbReference type="AlphaFoldDB" id="A0A494VXL1"/>
<organism evidence="3 4">
    <name type="scientific">Mucilaginibacter celer</name>
    <dbReference type="NCBI Taxonomy" id="2305508"/>
    <lineage>
        <taxon>Bacteria</taxon>
        <taxon>Pseudomonadati</taxon>
        <taxon>Bacteroidota</taxon>
        <taxon>Sphingobacteriia</taxon>
        <taxon>Sphingobacteriales</taxon>
        <taxon>Sphingobacteriaceae</taxon>
        <taxon>Mucilaginibacter</taxon>
    </lineage>
</organism>
<dbReference type="Gene3D" id="1.25.40.10">
    <property type="entry name" value="Tetratricopeptide repeat domain"/>
    <property type="match status" value="1"/>
</dbReference>
<name>A0A494VXL1_9SPHI</name>
<dbReference type="EMBL" id="CP032869">
    <property type="protein sequence ID" value="AYL95722.1"/>
    <property type="molecule type" value="Genomic_DNA"/>
</dbReference>
<evidence type="ECO:0000256" key="1">
    <source>
        <dbReference type="SAM" id="MobiDB-lite"/>
    </source>
</evidence>
<evidence type="ECO:0008006" key="5">
    <source>
        <dbReference type="Google" id="ProtNLM"/>
    </source>
</evidence>
<gene>
    <name evidence="3" type="ORF">HYN43_010660</name>
</gene>
<sequence>MNLSPFAPSSKRDSILNPALIQGNPHLRISFSGDEETPATQEEPSANQQEQPAEAPPKDSVCALCKTDFGSPLKKLGVYPICTECNADLEKKIFPTWVKFFLGGLVALVVFSLFWNWRFFESFNSMNAANRQFAKADYSGAYVLMDKAAKKVPENRDIAEIAAYFHAIELLSKDKSEAALAELDKCADIDSAFHISTLKLTAQLGATFDKKDYAGFLKTSKIVLDQDSTSSQSWAGVASAYACLYAQNGQDSLKQLALQYLHKSHAIDDTSAAAKEYTGRILYRIDSKQIIDIDEYTKKFPKGYTSSTTK</sequence>
<keyword evidence="2" id="KW-1133">Transmembrane helix</keyword>
<evidence type="ECO:0000313" key="4">
    <source>
        <dbReference type="Proteomes" id="UP000270046"/>
    </source>
</evidence>
<accession>A0A494VXL1</accession>
<dbReference type="InterPro" id="IPR011990">
    <property type="entry name" value="TPR-like_helical_dom_sf"/>
</dbReference>
<proteinExistence type="predicted"/>
<evidence type="ECO:0000256" key="2">
    <source>
        <dbReference type="SAM" id="Phobius"/>
    </source>
</evidence>
<dbReference type="Proteomes" id="UP000270046">
    <property type="component" value="Chromosome"/>
</dbReference>
<dbReference type="SUPFAM" id="SSF48452">
    <property type="entry name" value="TPR-like"/>
    <property type="match status" value="1"/>
</dbReference>